<name>B1TCS4_9BURK</name>
<dbReference type="EMBL" id="ABLK01000264">
    <property type="protein sequence ID" value="EDT38623.1"/>
    <property type="molecule type" value="Genomic_DNA"/>
</dbReference>
<protein>
    <submittedName>
        <fullName evidence="1">Ribonuclease E</fullName>
    </submittedName>
</protein>
<dbReference type="Proteomes" id="UP000004814">
    <property type="component" value="Unassembled WGS sequence"/>
</dbReference>
<sequence>MQFVRGMHRIAADGLGARIADARELLADRLAGAVGARQPVFERIDAREHAGRDHRGREARTFLVGPDHDVDRALGLDARIVQRAHDLESAEYAVDAVIAAAGRLRIGVRARHHWRGVGIAARAAREHVAHPIHPHRAAGVARPLHEQVARLAVEIGQRETAYTALWRRADLRHPFERCPQPRAVDPRCACEVVTHCRPPLRRRAARPAAHSGNRSACRPA</sequence>
<dbReference type="AlphaFoldDB" id="B1TCS4"/>
<comment type="caution">
    <text evidence="1">The sequence shown here is derived from an EMBL/GenBank/DDBJ whole genome shotgun (WGS) entry which is preliminary data.</text>
</comment>
<accession>B1TCS4</accession>
<evidence type="ECO:0000313" key="1">
    <source>
        <dbReference type="EMBL" id="EDT38623.1"/>
    </source>
</evidence>
<organism evidence="1 2">
    <name type="scientific">Burkholderia ambifaria MEX-5</name>
    <dbReference type="NCBI Taxonomy" id="396597"/>
    <lineage>
        <taxon>Bacteria</taxon>
        <taxon>Pseudomonadati</taxon>
        <taxon>Pseudomonadota</taxon>
        <taxon>Betaproteobacteria</taxon>
        <taxon>Burkholderiales</taxon>
        <taxon>Burkholderiaceae</taxon>
        <taxon>Burkholderia</taxon>
        <taxon>Burkholderia cepacia complex</taxon>
    </lineage>
</organism>
<reference evidence="1 2" key="1">
    <citation type="submission" date="2008-03" db="EMBL/GenBank/DDBJ databases">
        <title>Sequencing of the draft genome and assembly of Burkholderia ambifaria MEX-5.</title>
        <authorList>
            <consortium name="US DOE Joint Genome Institute (JGI-PGF)"/>
            <person name="Copeland A."/>
            <person name="Lucas S."/>
            <person name="Lapidus A."/>
            <person name="Glavina del Rio T."/>
            <person name="Dalin E."/>
            <person name="Tice H."/>
            <person name="Bruce D."/>
            <person name="Goodwin L."/>
            <person name="Pitluck S."/>
            <person name="Larimer F."/>
            <person name="Land M.L."/>
            <person name="Hauser L."/>
            <person name="Tiedje J."/>
            <person name="Richardson P."/>
        </authorList>
    </citation>
    <scope>NUCLEOTIDE SEQUENCE [LARGE SCALE GENOMIC DNA]</scope>
    <source>
        <strain evidence="1 2">MEX-5</strain>
    </source>
</reference>
<evidence type="ECO:0000313" key="2">
    <source>
        <dbReference type="Proteomes" id="UP000004814"/>
    </source>
</evidence>
<proteinExistence type="predicted"/>
<gene>
    <name evidence="1" type="ORF">BamMEX5DRAFT_5590</name>
</gene>